<reference evidence="1" key="1">
    <citation type="submission" date="2014-11" db="EMBL/GenBank/DDBJ databases">
        <authorList>
            <person name="Amaro Gonzalez C."/>
        </authorList>
    </citation>
    <scope>NUCLEOTIDE SEQUENCE</scope>
</reference>
<accession>A0A0E9X788</accession>
<evidence type="ECO:0000313" key="1">
    <source>
        <dbReference type="EMBL" id="JAH98469.1"/>
    </source>
</evidence>
<dbReference type="EMBL" id="GBXM01010108">
    <property type="protein sequence ID" value="JAH98469.1"/>
    <property type="molecule type" value="Transcribed_RNA"/>
</dbReference>
<sequence>MPLSELDRLNRIGVFESFWSQVEQAPRCSFSNESEIFSHMLLEIHVITRFTSVQILRQNFFFFGISWEISFSAVEGNVSPSVYIPPVSMPYLR</sequence>
<dbReference type="AlphaFoldDB" id="A0A0E9X788"/>
<name>A0A0E9X788_ANGAN</name>
<protein>
    <submittedName>
        <fullName evidence="1">Uncharacterized protein</fullName>
    </submittedName>
</protein>
<reference evidence="1" key="2">
    <citation type="journal article" date="2015" name="Fish Shellfish Immunol.">
        <title>Early steps in the European eel (Anguilla anguilla)-Vibrio vulnificus interaction in the gills: Role of the RtxA13 toxin.</title>
        <authorList>
            <person name="Callol A."/>
            <person name="Pajuelo D."/>
            <person name="Ebbesson L."/>
            <person name="Teles M."/>
            <person name="MacKenzie S."/>
            <person name="Amaro C."/>
        </authorList>
    </citation>
    <scope>NUCLEOTIDE SEQUENCE</scope>
</reference>
<organism evidence="1">
    <name type="scientific">Anguilla anguilla</name>
    <name type="common">European freshwater eel</name>
    <name type="synonym">Muraena anguilla</name>
    <dbReference type="NCBI Taxonomy" id="7936"/>
    <lineage>
        <taxon>Eukaryota</taxon>
        <taxon>Metazoa</taxon>
        <taxon>Chordata</taxon>
        <taxon>Craniata</taxon>
        <taxon>Vertebrata</taxon>
        <taxon>Euteleostomi</taxon>
        <taxon>Actinopterygii</taxon>
        <taxon>Neopterygii</taxon>
        <taxon>Teleostei</taxon>
        <taxon>Anguilliformes</taxon>
        <taxon>Anguillidae</taxon>
        <taxon>Anguilla</taxon>
    </lineage>
</organism>
<proteinExistence type="predicted"/>